<organism evidence="2 3">
    <name type="scientific">Paenibacillus amylolyticus</name>
    <dbReference type="NCBI Taxonomy" id="1451"/>
    <lineage>
        <taxon>Bacteria</taxon>
        <taxon>Bacillati</taxon>
        <taxon>Bacillota</taxon>
        <taxon>Bacilli</taxon>
        <taxon>Bacillales</taxon>
        <taxon>Paenibacillaceae</taxon>
        <taxon>Paenibacillus</taxon>
    </lineage>
</organism>
<dbReference type="AlphaFoldDB" id="A0A5M9WQK5"/>
<dbReference type="Gene3D" id="3.90.1200.10">
    <property type="match status" value="1"/>
</dbReference>
<reference evidence="2 3" key="1">
    <citation type="journal article" date="2019" name="J. Ind. Microbiol. Biotechnol.">
        <title>Paenibacillus amylolyticus 27C64 has a diverse set of carbohydrate-active enzymes and complete pectin deconstruction system.</title>
        <authorList>
            <person name="Keggi C."/>
            <person name="Doran-Peterson J."/>
        </authorList>
    </citation>
    <scope>NUCLEOTIDE SEQUENCE [LARGE SCALE GENOMIC DNA]</scope>
    <source>
        <strain evidence="2 3">27C64</strain>
    </source>
</reference>
<dbReference type="OrthoDB" id="236897at2"/>
<evidence type="ECO:0000259" key="1">
    <source>
        <dbReference type="Pfam" id="PF01636"/>
    </source>
</evidence>
<dbReference type="GO" id="GO:0016740">
    <property type="term" value="F:transferase activity"/>
    <property type="evidence" value="ECO:0007669"/>
    <property type="project" value="UniProtKB-KW"/>
</dbReference>
<evidence type="ECO:0000313" key="3">
    <source>
        <dbReference type="Proteomes" id="UP000323664"/>
    </source>
</evidence>
<dbReference type="InterPro" id="IPR002575">
    <property type="entry name" value="Aminoglycoside_PTrfase"/>
</dbReference>
<dbReference type="RefSeq" id="WP_123063678.1">
    <property type="nucleotide sequence ID" value="NZ_RIAS01000003.1"/>
</dbReference>
<feature type="domain" description="Aminoglycoside phosphotransferase" evidence="1">
    <location>
        <begin position="118"/>
        <end position="166"/>
    </location>
</feature>
<dbReference type="Pfam" id="PF01636">
    <property type="entry name" value="APH"/>
    <property type="match status" value="1"/>
</dbReference>
<proteinExistence type="predicted"/>
<comment type="caution">
    <text evidence="2">The sequence shown here is derived from an EMBL/GenBank/DDBJ whole genome shotgun (WGS) entry which is preliminary data.</text>
</comment>
<keyword evidence="2" id="KW-0808">Transferase</keyword>
<dbReference type="Proteomes" id="UP000323664">
    <property type="component" value="Unassembled WGS sequence"/>
</dbReference>
<accession>A0A5M9WQK5</accession>
<dbReference type="EMBL" id="RIAS01000003">
    <property type="protein sequence ID" value="KAA8783813.1"/>
    <property type="molecule type" value="Genomic_DNA"/>
</dbReference>
<evidence type="ECO:0000313" key="2">
    <source>
        <dbReference type="EMBL" id="KAA8783813.1"/>
    </source>
</evidence>
<protein>
    <submittedName>
        <fullName evidence="2">Aminoglycoside phosphotransferase family protein</fullName>
    </submittedName>
</protein>
<dbReference type="InterPro" id="IPR011009">
    <property type="entry name" value="Kinase-like_dom_sf"/>
</dbReference>
<dbReference type="SUPFAM" id="SSF56112">
    <property type="entry name" value="Protein kinase-like (PK-like)"/>
    <property type="match status" value="1"/>
</dbReference>
<name>A0A5M9WQK5_PAEAM</name>
<sequence>MMENKDELVGGRVGKIHKVDETVVRPANVWTPNVHNFLEFLHSEGANFVPKPLGISETNEEILTFMPGEVYNYPLPDELLSDNMIVSVAQLLLRFHKVSEKYVSHLKNTEQWMLPSISPVEVMCHGDFAPYNVTIQNNKAIGIIDFDTLHPGSKMWDISYGIYRWVPFGNPDSPDSSGTLEEQIRKSKLFLDTYGVEGSSRESFVDVLINRLQSLVDYMRSEASKGNEDFQSHIDEGHLNLYLDDIKYLTTNKEEIINGIQSI</sequence>
<gene>
    <name evidence="2" type="ORF">EC604_08130</name>
</gene>